<reference evidence="7" key="1">
    <citation type="submission" date="2022-07" db="EMBL/GenBank/DDBJ databases">
        <title>Phylogenomic reconstructions and comparative analyses of Kickxellomycotina fungi.</title>
        <authorList>
            <person name="Reynolds N.K."/>
            <person name="Stajich J.E."/>
            <person name="Barry K."/>
            <person name="Grigoriev I.V."/>
            <person name="Crous P."/>
            <person name="Smith M.E."/>
        </authorList>
    </citation>
    <scope>NUCLEOTIDE SEQUENCE</scope>
    <source>
        <strain evidence="7">BCRC 34381</strain>
    </source>
</reference>
<evidence type="ECO:0000256" key="5">
    <source>
        <dbReference type="ARBA" id="ARBA00023136"/>
    </source>
</evidence>
<dbReference type="AlphaFoldDB" id="A0A9W8D0B4"/>
<comment type="similarity">
    <text evidence="2">Belongs to the steroid 5-alpha reductase family.</text>
</comment>
<evidence type="ECO:0000256" key="4">
    <source>
        <dbReference type="ARBA" id="ARBA00022989"/>
    </source>
</evidence>
<dbReference type="Proteomes" id="UP001143981">
    <property type="component" value="Unassembled WGS sequence"/>
</dbReference>
<protein>
    <recommendedName>
        <fullName evidence="6">3-oxo-5-alpha-steroid 4-dehydrogenase C-terminal domain-containing protein</fullName>
    </recommendedName>
</protein>
<dbReference type="EMBL" id="JANBOI010000088">
    <property type="protein sequence ID" value="KAJ1734202.1"/>
    <property type="molecule type" value="Genomic_DNA"/>
</dbReference>
<keyword evidence="4" id="KW-1133">Transmembrane helix</keyword>
<sequence>MASIAERPLFDSVLRGFQASSLVAAGALLVVGSPYGSQTSYQGWQAVNGRMAWIAMELVSPAMLLYAFLGNPAYDLGVLPAAVPASEPSQDDQLFDGPCWSARNMLVLAWLLHYAYRAVVYPLRQTSRKPMHLGIVLAAVVFNTINGYLNGRWLATYAPAEHGQMFTSYVAARCMRRVLGLVLFAAGMCGNIYHDSILTSLRCSQAAQRYSIPHGGLFGLVSCPHYLCELVEWLGYALLSDSPAAWTFLLNAACNLVPRARFIHRWYQSAFPGEYPSSRRAILPFLL</sequence>
<organism evidence="7 8">
    <name type="scientific">Coemansia biformis</name>
    <dbReference type="NCBI Taxonomy" id="1286918"/>
    <lineage>
        <taxon>Eukaryota</taxon>
        <taxon>Fungi</taxon>
        <taxon>Fungi incertae sedis</taxon>
        <taxon>Zoopagomycota</taxon>
        <taxon>Kickxellomycotina</taxon>
        <taxon>Kickxellomycetes</taxon>
        <taxon>Kickxellales</taxon>
        <taxon>Kickxellaceae</taxon>
        <taxon>Coemansia</taxon>
    </lineage>
</organism>
<comment type="subcellular location">
    <subcellularLocation>
        <location evidence="1">Membrane</location>
        <topology evidence="1">Multi-pass membrane protein</topology>
    </subcellularLocation>
</comment>
<dbReference type="GO" id="GO:0008202">
    <property type="term" value="P:steroid metabolic process"/>
    <property type="evidence" value="ECO:0007669"/>
    <property type="project" value="InterPro"/>
</dbReference>
<accession>A0A9W8D0B4</accession>
<feature type="domain" description="3-oxo-5-alpha-steroid 4-dehydrogenase C-terminal" evidence="6">
    <location>
        <begin position="130"/>
        <end position="287"/>
    </location>
</feature>
<name>A0A9W8D0B4_9FUNG</name>
<evidence type="ECO:0000313" key="7">
    <source>
        <dbReference type="EMBL" id="KAJ1734202.1"/>
    </source>
</evidence>
<gene>
    <name evidence="7" type="ORF">LPJ61_001194</name>
</gene>
<dbReference type="InterPro" id="IPR016636">
    <property type="entry name" value="3-oxo-5-alpha-steroid_4-DH"/>
</dbReference>
<keyword evidence="3" id="KW-0812">Transmembrane</keyword>
<dbReference type="GO" id="GO:0016020">
    <property type="term" value="C:membrane"/>
    <property type="evidence" value="ECO:0007669"/>
    <property type="project" value="UniProtKB-SubCell"/>
</dbReference>
<proteinExistence type="inferred from homology"/>
<evidence type="ECO:0000256" key="3">
    <source>
        <dbReference type="ARBA" id="ARBA00022692"/>
    </source>
</evidence>
<dbReference type="PIRSF" id="PIRSF015596">
    <property type="entry name" value="5_alpha-SR2"/>
    <property type="match status" value="1"/>
</dbReference>
<dbReference type="GO" id="GO:0003865">
    <property type="term" value="F:3-oxo-5-alpha-steroid 4-dehydrogenase activity"/>
    <property type="evidence" value="ECO:0007669"/>
    <property type="project" value="InterPro"/>
</dbReference>
<keyword evidence="8" id="KW-1185">Reference proteome</keyword>
<keyword evidence="5" id="KW-0472">Membrane</keyword>
<dbReference type="OrthoDB" id="5788137at2759"/>
<dbReference type="PANTHER" id="PTHR10556">
    <property type="entry name" value="3-OXO-5-ALPHA-STEROID 4-DEHYDROGENASE"/>
    <property type="match status" value="1"/>
</dbReference>
<evidence type="ECO:0000259" key="6">
    <source>
        <dbReference type="Pfam" id="PF02544"/>
    </source>
</evidence>
<dbReference type="InterPro" id="IPR039357">
    <property type="entry name" value="SRD5A/TECR"/>
</dbReference>
<comment type="caution">
    <text evidence="7">The sequence shown here is derived from an EMBL/GenBank/DDBJ whole genome shotgun (WGS) entry which is preliminary data.</text>
</comment>
<evidence type="ECO:0000313" key="8">
    <source>
        <dbReference type="Proteomes" id="UP001143981"/>
    </source>
</evidence>
<evidence type="ECO:0000256" key="2">
    <source>
        <dbReference type="ARBA" id="ARBA00007742"/>
    </source>
</evidence>
<dbReference type="PANTHER" id="PTHR10556:SF43">
    <property type="entry name" value="STEROID 5-ALPHA-REDUCTASE DET2"/>
    <property type="match status" value="1"/>
</dbReference>
<evidence type="ECO:0000256" key="1">
    <source>
        <dbReference type="ARBA" id="ARBA00004141"/>
    </source>
</evidence>
<dbReference type="Pfam" id="PF02544">
    <property type="entry name" value="Steroid_dh"/>
    <property type="match status" value="1"/>
</dbReference>
<dbReference type="PROSITE" id="PS50244">
    <property type="entry name" value="S5A_REDUCTASE"/>
    <property type="match status" value="1"/>
</dbReference>
<dbReference type="InterPro" id="IPR001104">
    <property type="entry name" value="3-oxo-5_a-steroid_4-DH_C"/>
</dbReference>